<dbReference type="GeneID" id="49615150"/>
<dbReference type="EMBL" id="CP031146">
    <property type="protein sequence ID" value="AXM97380.1"/>
    <property type="molecule type" value="Genomic_DNA"/>
</dbReference>
<evidence type="ECO:0000313" key="2">
    <source>
        <dbReference type="Proteomes" id="UP000256503"/>
    </source>
</evidence>
<accession>A0AAD0VUN6</accession>
<dbReference type="Pfam" id="PF19929">
    <property type="entry name" value="DUF6392"/>
    <property type="match status" value="1"/>
</dbReference>
<dbReference type="InterPro" id="IPR045657">
    <property type="entry name" value="DUF6392"/>
</dbReference>
<dbReference type="RefSeq" id="WP_016394378.1">
    <property type="nucleotide sequence ID" value="NZ_CP031146.1"/>
</dbReference>
<reference evidence="1 2" key="1">
    <citation type="submission" date="2018-07" db="EMBL/GenBank/DDBJ databases">
        <title>Complete genome sequence of a Pseudomonas plecoglossicida strain pathogenic to the marine fish, Larimichthys crocea.</title>
        <authorList>
            <person name="Tao Z."/>
        </authorList>
    </citation>
    <scope>NUCLEOTIDE SEQUENCE [LARGE SCALE GENOMIC DNA]</scope>
    <source>
        <strain evidence="1 2">XSDHY-P</strain>
    </source>
</reference>
<proteinExistence type="predicted"/>
<name>A0AAD0VUN6_PSEDL</name>
<organism evidence="1 2">
    <name type="scientific">Pseudomonas plecoglossicida</name>
    <dbReference type="NCBI Taxonomy" id="70775"/>
    <lineage>
        <taxon>Bacteria</taxon>
        <taxon>Pseudomonadati</taxon>
        <taxon>Pseudomonadota</taxon>
        <taxon>Gammaproteobacteria</taxon>
        <taxon>Pseudomonadales</taxon>
        <taxon>Pseudomonadaceae</taxon>
        <taxon>Pseudomonas</taxon>
    </lineage>
</organism>
<gene>
    <name evidence="1" type="ORF">DVB73_17160</name>
</gene>
<sequence length="170" mass="19063">MNAKELDVYLAGLGKPHDDLVHEGVLSPGSLIEIYPGSLSLYRDLFPGVELSFWAEDQKFEKINISLSKTALSGVVFQHELPAPYDKCRSREEALEILGEPFESRGPHEMPSPLGESGGWDKFDLPDRQYSELTVIFGYDVALNVTGLVFALKRTGYDRDFDEAQHEEDV</sequence>
<dbReference type="Proteomes" id="UP000256503">
    <property type="component" value="Chromosome"/>
</dbReference>
<dbReference type="AlphaFoldDB" id="A0AAD0VUN6"/>
<evidence type="ECO:0000313" key="1">
    <source>
        <dbReference type="EMBL" id="AXM97380.1"/>
    </source>
</evidence>
<protein>
    <recommendedName>
        <fullName evidence="3">Immunity protein</fullName>
    </recommendedName>
</protein>
<evidence type="ECO:0008006" key="3">
    <source>
        <dbReference type="Google" id="ProtNLM"/>
    </source>
</evidence>